<reference evidence="2 3" key="1">
    <citation type="submission" date="2020-07" db="EMBL/GenBank/DDBJ databases">
        <authorList>
            <person name="Sun Q."/>
        </authorList>
    </citation>
    <scope>NUCLEOTIDE SEQUENCE [LARGE SCALE GENOMIC DNA]</scope>
    <source>
        <strain evidence="2 3">MAH-1</strain>
    </source>
</reference>
<dbReference type="Gene3D" id="3.40.50.1980">
    <property type="entry name" value="Nitrogenase molybdenum iron protein domain"/>
    <property type="match status" value="2"/>
</dbReference>
<comment type="caution">
    <text evidence="2">The sequence shown here is derived from an EMBL/GenBank/DDBJ whole genome shotgun (WGS) entry which is preliminary data.</text>
</comment>
<keyword evidence="3" id="KW-1185">Reference proteome</keyword>
<evidence type="ECO:0000259" key="1">
    <source>
        <dbReference type="PROSITE" id="PS50983"/>
    </source>
</evidence>
<dbReference type="PANTHER" id="PTHR30535:SF34">
    <property type="entry name" value="MOLYBDATE-BINDING PROTEIN MOLA"/>
    <property type="match status" value="1"/>
</dbReference>
<accession>A0A7Y9C838</accession>
<organism evidence="2 3">
    <name type="scientific">Flavobacterium agri</name>
    <dbReference type="NCBI Taxonomy" id="2743471"/>
    <lineage>
        <taxon>Bacteria</taxon>
        <taxon>Pseudomonadati</taxon>
        <taxon>Bacteroidota</taxon>
        <taxon>Flavobacteriia</taxon>
        <taxon>Flavobacteriales</taxon>
        <taxon>Flavobacteriaceae</taxon>
        <taxon>Flavobacterium</taxon>
    </lineage>
</organism>
<dbReference type="EMBL" id="JACBJI010000006">
    <property type="protein sequence ID" value="NYA72017.1"/>
    <property type="molecule type" value="Genomic_DNA"/>
</dbReference>
<dbReference type="AlphaFoldDB" id="A0A7Y9C838"/>
<dbReference type="SUPFAM" id="SSF53807">
    <property type="entry name" value="Helical backbone' metal receptor"/>
    <property type="match status" value="1"/>
</dbReference>
<proteinExistence type="predicted"/>
<dbReference type="PROSITE" id="PS51257">
    <property type="entry name" value="PROKAR_LIPOPROTEIN"/>
    <property type="match status" value="1"/>
</dbReference>
<dbReference type="PROSITE" id="PS50983">
    <property type="entry name" value="FE_B12_PBP"/>
    <property type="match status" value="1"/>
</dbReference>
<gene>
    <name evidence="2" type="ORF">HZF10_13895</name>
</gene>
<dbReference type="GO" id="GO:0071281">
    <property type="term" value="P:cellular response to iron ion"/>
    <property type="evidence" value="ECO:0007669"/>
    <property type="project" value="TreeGrafter"/>
</dbReference>
<evidence type="ECO:0000313" key="2">
    <source>
        <dbReference type="EMBL" id="NYA72017.1"/>
    </source>
</evidence>
<feature type="domain" description="Fe/B12 periplasmic-binding" evidence="1">
    <location>
        <begin position="94"/>
        <end position="366"/>
    </location>
</feature>
<protein>
    <submittedName>
        <fullName evidence="2">ABC transporter substrate-binding protein</fullName>
    </submittedName>
</protein>
<dbReference type="Proteomes" id="UP000535020">
    <property type="component" value="Unassembled WGS sequence"/>
</dbReference>
<dbReference type="Pfam" id="PF01497">
    <property type="entry name" value="Peripla_BP_2"/>
    <property type="match status" value="1"/>
</dbReference>
<dbReference type="InterPro" id="IPR050902">
    <property type="entry name" value="ABC_Transporter_SBP"/>
</dbReference>
<dbReference type="InterPro" id="IPR002491">
    <property type="entry name" value="ABC_transptr_periplasmic_BD"/>
</dbReference>
<sequence>MKTFRFSVFSLILALVFVGCKKSETTEKPSAAVQNSIKYAKGLSIFDYGDYSVVKVSNPWPNATQDYTYVLKEKDAKIPDSLQKFTSVNVPVKSIIVTSTTHIPSLEMLGVENSLVAFPQLDYISSEKVRARIDAKKIKELGSNQSLNTEVVIDLSPDVIIGYGIDNNNKAIDNLQKSGLKVVLNGDWNETSSLGKAEWIKLFGALYGLEDKADKIFSDIEKEYNSTLELAKKATKKPTVIAGAMFENKWYLPQGNSWGAELIAQGAGQYLWADSKGTGSLSLPFESVLEKGVDADFWIGPGQFTSLAEMTAANAHYDQFKAFKTKNVYSFSSKKGKTGGIIYFELAPNRPDLVLKDIVKILHPELLPDHELYFFEKLK</sequence>
<name>A0A7Y9C838_9FLAO</name>
<evidence type="ECO:0000313" key="3">
    <source>
        <dbReference type="Proteomes" id="UP000535020"/>
    </source>
</evidence>
<dbReference type="RefSeq" id="WP_176006827.1">
    <property type="nucleotide sequence ID" value="NZ_JABWMI010000015.1"/>
</dbReference>
<dbReference type="PANTHER" id="PTHR30535">
    <property type="entry name" value="VITAMIN B12-BINDING PROTEIN"/>
    <property type="match status" value="1"/>
</dbReference>